<dbReference type="InterPro" id="IPR015813">
    <property type="entry name" value="Pyrv/PenolPyrv_kinase-like_dom"/>
</dbReference>
<sequence>MLAAEQAGKVGAELQAIEDDWLARANLKRFDDAVEDAIRASGGSDVDKRIAHYRSQVGVGSRTGRKLSNAEARVVARSVLGRDLFFDWDAPRTREGYYRLQGGIDCAINRAIAYAPYCDAIWMESKLPDYKQAEDFAKGVHAVWPEQK</sequence>
<evidence type="ECO:0000256" key="3">
    <source>
        <dbReference type="ARBA" id="ARBA00011881"/>
    </source>
</evidence>
<dbReference type="Pfam" id="PF00463">
    <property type="entry name" value="ICL"/>
    <property type="match status" value="1"/>
</dbReference>
<comment type="subunit">
    <text evidence="3">Homotetramer.</text>
</comment>
<evidence type="ECO:0000256" key="4">
    <source>
        <dbReference type="ARBA" id="ARBA00012260"/>
    </source>
</evidence>
<dbReference type="EMBL" id="JAZHXJ010000646">
    <property type="protein sequence ID" value="KAL1854905.1"/>
    <property type="molecule type" value="Genomic_DNA"/>
</dbReference>
<evidence type="ECO:0000313" key="7">
    <source>
        <dbReference type="Proteomes" id="UP001586593"/>
    </source>
</evidence>
<dbReference type="InterPro" id="IPR006254">
    <property type="entry name" value="Isocitrate_lyase"/>
</dbReference>
<evidence type="ECO:0000256" key="2">
    <source>
        <dbReference type="ARBA" id="ARBA00005704"/>
    </source>
</evidence>
<name>A0ABR3W756_9PEZI</name>
<reference evidence="6 7" key="1">
    <citation type="journal article" date="2024" name="Commun. Biol.">
        <title>Comparative genomic analysis of thermophilic fungi reveals convergent evolutionary adaptations and gene losses.</title>
        <authorList>
            <person name="Steindorff A.S."/>
            <person name="Aguilar-Pontes M.V."/>
            <person name="Robinson A.J."/>
            <person name="Andreopoulos B."/>
            <person name="LaButti K."/>
            <person name="Kuo A."/>
            <person name="Mondo S."/>
            <person name="Riley R."/>
            <person name="Otillar R."/>
            <person name="Haridas S."/>
            <person name="Lipzen A."/>
            <person name="Grimwood J."/>
            <person name="Schmutz J."/>
            <person name="Clum A."/>
            <person name="Reid I.D."/>
            <person name="Moisan M.C."/>
            <person name="Butler G."/>
            <person name="Nguyen T.T.M."/>
            <person name="Dewar K."/>
            <person name="Conant G."/>
            <person name="Drula E."/>
            <person name="Henrissat B."/>
            <person name="Hansel C."/>
            <person name="Singer S."/>
            <person name="Hutchinson M.I."/>
            <person name="de Vries R.P."/>
            <person name="Natvig D.O."/>
            <person name="Powell A.J."/>
            <person name="Tsang A."/>
            <person name="Grigoriev I.V."/>
        </authorList>
    </citation>
    <scope>NUCLEOTIDE SEQUENCE [LARGE SCALE GENOMIC DNA]</scope>
    <source>
        <strain evidence="6 7">ATCC 24622</strain>
    </source>
</reference>
<dbReference type="EC" id="4.1.3.30" evidence="4"/>
<evidence type="ECO:0000313" key="6">
    <source>
        <dbReference type="EMBL" id="KAL1854905.1"/>
    </source>
</evidence>
<gene>
    <name evidence="6" type="ORF">VTK73DRAFT_8644</name>
</gene>
<proteinExistence type="inferred from homology"/>
<keyword evidence="5" id="KW-0456">Lyase</keyword>
<comment type="caution">
    <text evidence="6">The sequence shown here is derived from an EMBL/GenBank/DDBJ whole genome shotgun (WGS) entry which is preliminary data.</text>
</comment>
<evidence type="ECO:0000256" key="1">
    <source>
        <dbReference type="ARBA" id="ARBA00001050"/>
    </source>
</evidence>
<dbReference type="Gene3D" id="1.10.10.850">
    <property type="match status" value="1"/>
</dbReference>
<protein>
    <recommendedName>
        <fullName evidence="4">methylisocitrate lyase</fullName>
        <ecNumber evidence="4">4.1.3.30</ecNumber>
    </recommendedName>
</protein>
<dbReference type="Proteomes" id="UP001586593">
    <property type="component" value="Unassembled WGS sequence"/>
</dbReference>
<dbReference type="SUPFAM" id="SSF51621">
    <property type="entry name" value="Phosphoenolpyruvate/pyruvate domain"/>
    <property type="match status" value="1"/>
</dbReference>
<dbReference type="PANTHER" id="PTHR21631">
    <property type="entry name" value="ISOCITRATE LYASE/MALATE SYNTHASE"/>
    <property type="match status" value="1"/>
</dbReference>
<keyword evidence="7" id="KW-1185">Reference proteome</keyword>
<accession>A0ABR3W756</accession>
<organism evidence="6 7">
    <name type="scientific">Phialemonium thermophilum</name>
    <dbReference type="NCBI Taxonomy" id="223376"/>
    <lineage>
        <taxon>Eukaryota</taxon>
        <taxon>Fungi</taxon>
        <taxon>Dikarya</taxon>
        <taxon>Ascomycota</taxon>
        <taxon>Pezizomycotina</taxon>
        <taxon>Sordariomycetes</taxon>
        <taxon>Sordariomycetidae</taxon>
        <taxon>Cephalothecales</taxon>
        <taxon>Cephalothecaceae</taxon>
        <taxon>Phialemonium</taxon>
    </lineage>
</organism>
<dbReference type="PANTHER" id="PTHR21631:SF3">
    <property type="entry name" value="BIFUNCTIONAL GLYOXYLATE CYCLE PROTEIN"/>
    <property type="match status" value="1"/>
</dbReference>
<comment type="similarity">
    <text evidence="2">Belongs to the isocitrate lyase/PEP mutase superfamily. Isocitrate lyase family.</text>
</comment>
<comment type="catalytic activity">
    <reaction evidence="1">
        <text>(2S,3R)-3-hydroxybutane-1,2,3-tricarboxylate = pyruvate + succinate</text>
        <dbReference type="Rhea" id="RHEA:16809"/>
        <dbReference type="ChEBI" id="CHEBI:15361"/>
        <dbReference type="ChEBI" id="CHEBI:30031"/>
        <dbReference type="ChEBI" id="CHEBI:57429"/>
        <dbReference type="EC" id="4.1.3.30"/>
    </reaction>
</comment>
<evidence type="ECO:0000256" key="5">
    <source>
        <dbReference type="ARBA" id="ARBA00023239"/>
    </source>
</evidence>